<protein>
    <submittedName>
        <fullName evidence="1">Uncharacterized protein</fullName>
    </submittedName>
</protein>
<dbReference type="HOGENOM" id="CLU_2933670_0_0_3"/>
<sequence length="60" mass="7077">MSSCVCYWNLIRRQQPNVQVRLHRPELCSSNCQINLGQAIWIACNLEDKDLEKRFVPFLV</sequence>
<dbReference type="eggNOG" id="ENOG5030QFK">
    <property type="taxonomic scope" value="Bacteria"/>
</dbReference>
<evidence type="ECO:0000313" key="2">
    <source>
        <dbReference type="Proteomes" id="UP000008206"/>
    </source>
</evidence>
<gene>
    <name evidence="1" type="ordered locus">Cyan7822_2038</name>
</gene>
<evidence type="ECO:0000313" key="1">
    <source>
        <dbReference type="EMBL" id="ADN14020.1"/>
    </source>
</evidence>
<reference evidence="2" key="1">
    <citation type="journal article" date="2011" name="MBio">
        <title>Novel metabolic attributes of the genus Cyanothece, comprising a group of unicellular nitrogen-fixing Cyanobacteria.</title>
        <authorList>
            <person name="Bandyopadhyay A."/>
            <person name="Elvitigala T."/>
            <person name="Welsh E."/>
            <person name="Stockel J."/>
            <person name="Liberton M."/>
            <person name="Min H."/>
            <person name="Sherman L.A."/>
            <person name="Pakrasi H.B."/>
        </authorList>
    </citation>
    <scope>NUCLEOTIDE SEQUENCE [LARGE SCALE GENOMIC DNA]</scope>
    <source>
        <strain evidence="2">PCC 7822</strain>
    </source>
</reference>
<dbReference type="RefSeq" id="WP_013322126.1">
    <property type="nucleotide sequence ID" value="NC_014501.1"/>
</dbReference>
<dbReference type="KEGG" id="cyj:Cyan7822_2038"/>
<accession>E0UCE9</accession>
<proteinExistence type="predicted"/>
<dbReference type="EMBL" id="CP002198">
    <property type="protein sequence ID" value="ADN14020.1"/>
    <property type="molecule type" value="Genomic_DNA"/>
</dbReference>
<dbReference type="AlphaFoldDB" id="E0UCE9"/>
<name>E0UCE9_GLOV7</name>
<dbReference type="OrthoDB" id="427176at2"/>
<organism evidence="1 2">
    <name type="scientific">Gloeothece verrucosa (strain PCC 7822)</name>
    <name type="common">Cyanothece sp. (strain PCC 7822)</name>
    <dbReference type="NCBI Taxonomy" id="497965"/>
    <lineage>
        <taxon>Bacteria</taxon>
        <taxon>Bacillati</taxon>
        <taxon>Cyanobacteriota</taxon>
        <taxon>Cyanophyceae</taxon>
        <taxon>Oscillatoriophycideae</taxon>
        <taxon>Chroococcales</taxon>
        <taxon>Aphanothecaceae</taxon>
        <taxon>Gloeothece</taxon>
        <taxon>Gloeothece verrucosa</taxon>
    </lineage>
</organism>
<keyword evidence="2" id="KW-1185">Reference proteome</keyword>
<dbReference type="Proteomes" id="UP000008206">
    <property type="component" value="Chromosome"/>
</dbReference>